<dbReference type="GO" id="GO:0031124">
    <property type="term" value="P:mRNA 3'-end processing"/>
    <property type="evidence" value="ECO:0007669"/>
    <property type="project" value="InterPro"/>
</dbReference>
<dbReference type="InterPro" id="IPR000504">
    <property type="entry name" value="RRM_dom"/>
</dbReference>
<evidence type="ECO:0000259" key="6">
    <source>
        <dbReference type="PROSITE" id="PS50102"/>
    </source>
</evidence>
<comment type="caution">
    <text evidence="7">The sequence shown here is derived from an EMBL/GenBank/DDBJ whole genome shotgun (WGS) entry which is preliminary data.</text>
</comment>
<feature type="region of interest" description="Disordered" evidence="4">
    <location>
        <begin position="149"/>
        <end position="186"/>
    </location>
</feature>
<feature type="chain" id="PRO_5043932632" description="RRM domain-containing protein" evidence="5">
    <location>
        <begin position="34"/>
        <end position="573"/>
    </location>
</feature>
<gene>
    <name evidence="7" type="primary">ga25104</name>
    <name evidence="7" type="ORF">PR202_ga25104</name>
</gene>
<dbReference type="AlphaFoldDB" id="A0AAV5D9C3"/>
<feature type="signal peptide" evidence="5">
    <location>
        <begin position="1"/>
        <end position="33"/>
    </location>
</feature>
<feature type="region of interest" description="Disordered" evidence="4">
    <location>
        <begin position="311"/>
        <end position="330"/>
    </location>
</feature>
<dbReference type="Pfam" id="PF14304">
    <property type="entry name" value="CSTF_C"/>
    <property type="match status" value="1"/>
</dbReference>
<dbReference type="PROSITE" id="PS50102">
    <property type="entry name" value="RRM"/>
    <property type="match status" value="1"/>
</dbReference>
<evidence type="ECO:0000256" key="4">
    <source>
        <dbReference type="SAM" id="MobiDB-lite"/>
    </source>
</evidence>
<feature type="compositionally biased region" description="Basic and acidic residues" evidence="4">
    <location>
        <begin position="149"/>
        <end position="164"/>
    </location>
</feature>
<organism evidence="7 8">
    <name type="scientific">Eleusine coracana subsp. coracana</name>
    <dbReference type="NCBI Taxonomy" id="191504"/>
    <lineage>
        <taxon>Eukaryota</taxon>
        <taxon>Viridiplantae</taxon>
        <taxon>Streptophyta</taxon>
        <taxon>Embryophyta</taxon>
        <taxon>Tracheophyta</taxon>
        <taxon>Spermatophyta</taxon>
        <taxon>Magnoliopsida</taxon>
        <taxon>Liliopsida</taxon>
        <taxon>Poales</taxon>
        <taxon>Poaceae</taxon>
        <taxon>PACMAD clade</taxon>
        <taxon>Chloridoideae</taxon>
        <taxon>Cynodonteae</taxon>
        <taxon>Eleusininae</taxon>
        <taxon>Eleusine</taxon>
    </lineage>
</organism>
<accession>A0AAV5D9C3</accession>
<sequence>MAAAPAGAQNRCVFGTAHLLFLLLAPLSHLLNSDDLYDPKARSFLDRLGGSRLAGRAGGLTVEWDSLGVCLLLNLIAVGNIPYDATEEQLVQICEEVGPVVSFRLVIDKETGKPKGYGFCEYKDEETALSARRNLQGYEINGRQLRVDFAENGRNTDRNREKGRGGPGMASNVDGQKQLTGSSVTGDASLHQPVGLTPAIHAASVMAGVLGGAQTANVQNGLPVQYGLGNDPLTHFLARMSRHQLHEIMSELKSLATQNKELSKQFLQEIPQLPKALFQSNFLVSLFGCIMQAQIMLGMVTPQMMQMAKSQQASSSLSQSSSHLTEPFAQPDPMIVVSRPSSLPVNIPPNPTILQESTATLQNFPQYQHTSQPPVRSFARGHQSGVATHPTMISQPPSGSSNVGTQPLVTSVGLMSQAQSPFMPQHPRPPVMQTSVQHLPLTHSHHMPQAAAPETLRNEIRGADHAGHLAEFSHTAKLRKLDDGTSVPGMVNNDLPVYSAPLQVAPGGPSGGYNAASSSIQQPENEVQQQLTPDVESALLQQVLQLTPEQLSSLPLDQQQQVIQLQKMLSAGK</sequence>
<evidence type="ECO:0000256" key="1">
    <source>
        <dbReference type="ARBA" id="ARBA00004123"/>
    </source>
</evidence>
<dbReference type="Proteomes" id="UP001054889">
    <property type="component" value="Unassembled WGS sequence"/>
</dbReference>
<protein>
    <recommendedName>
        <fullName evidence="6">RRM domain-containing protein</fullName>
    </recommendedName>
</protein>
<feature type="compositionally biased region" description="Low complexity" evidence="4">
    <location>
        <begin position="311"/>
        <end position="322"/>
    </location>
</feature>
<dbReference type="FunFam" id="1.10.20.70:FF:000002">
    <property type="entry name" value="Related to Cleavage stimulation factor"/>
    <property type="match status" value="1"/>
</dbReference>
<dbReference type="InterPro" id="IPR038192">
    <property type="entry name" value="CSTF_C_sf"/>
</dbReference>
<evidence type="ECO:0000256" key="3">
    <source>
        <dbReference type="PROSITE-ProRule" id="PRU00176"/>
    </source>
</evidence>
<keyword evidence="5" id="KW-0732">Signal</keyword>
<dbReference type="EMBL" id="BQKI01000013">
    <property type="protein sequence ID" value="GJN07284.1"/>
    <property type="molecule type" value="Genomic_DNA"/>
</dbReference>
<dbReference type="InterPro" id="IPR026896">
    <property type="entry name" value="CSTF_C"/>
</dbReference>
<reference evidence="7" key="2">
    <citation type="submission" date="2021-12" db="EMBL/GenBank/DDBJ databases">
        <title>Resequencing data analysis of finger millet.</title>
        <authorList>
            <person name="Hatakeyama M."/>
            <person name="Aluri S."/>
            <person name="Balachadran M.T."/>
            <person name="Sivarajan S.R."/>
            <person name="Poveda L."/>
            <person name="Shimizu-Inatsugi R."/>
            <person name="Schlapbach R."/>
            <person name="Sreeman S.M."/>
            <person name="Shimizu K.K."/>
        </authorList>
    </citation>
    <scope>NUCLEOTIDE SEQUENCE</scope>
</reference>
<reference evidence="7" key="1">
    <citation type="journal article" date="2018" name="DNA Res.">
        <title>Multiple hybrid de novo genome assembly of finger millet, an orphan allotetraploid crop.</title>
        <authorList>
            <person name="Hatakeyama M."/>
            <person name="Aluri S."/>
            <person name="Balachadran M.T."/>
            <person name="Sivarajan S.R."/>
            <person name="Patrignani A."/>
            <person name="Gruter S."/>
            <person name="Poveda L."/>
            <person name="Shimizu-Inatsugi R."/>
            <person name="Baeten J."/>
            <person name="Francoijs K.J."/>
            <person name="Nataraja K.N."/>
            <person name="Reddy Y.A.N."/>
            <person name="Phadnis S."/>
            <person name="Ravikumar R.L."/>
            <person name="Schlapbach R."/>
            <person name="Sreeman S.M."/>
            <person name="Shimizu K.K."/>
        </authorList>
    </citation>
    <scope>NUCLEOTIDE SEQUENCE</scope>
</reference>
<keyword evidence="3" id="KW-0694">RNA-binding</keyword>
<dbReference type="Pfam" id="PF14327">
    <property type="entry name" value="CSTF2_hinge"/>
    <property type="match status" value="1"/>
</dbReference>
<feature type="domain" description="RRM" evidence="6">
    <location>
        <begin position="74"/>
        <end position="152"/>
    </location>
</feature>
<evidence type="ECO:0000256" key="5">
    <source>
        <dbReference type="SAM" id="SignalP"/>
    </source>
</evidence>
<dbReference type="InterPro" id="IPR012677">
    <property type="entry name" value="Nucleotide-bd_a/b_plait_sf"/>
</dbReference>
<dbReference type="Gene3D" id="3.30.70.330">
    <property type="match status" value="1"/>
</dbReference>
<evidence type="ECO:0000256" key="2">
    <source>
        <dbReference type="ARBA" id="ARBA00023242"/>
    </source>
</evidence>
<dbReference type="GO" id="GO:0003729">
    <property type="term" value="F:mRNA binding"/>
    <property type="evidence" value="ECO:0007669"/>
    <property type="project" value="TreeGrafter"/>
</dbReference>
<dbReference type="GO" id="GO:0005847">
    <property type="term" value="C:mRNA cleavage and polyadenylation specificity factor complex"/>
    <property type="evidence" value="ECO:0007669"/>
    <property type="project" value="TreeGrafter"/>
</dbReference>
<dbReference type="SUPFAM" id="SSF54928">
    <property type="entry name" value="RNA-binding domain, RBD"/>
    <property type="match status" value="1"/>
</dbReference>
<dbReference type="PANTHER" id="PTHR45735:SF2">
    <property type="entry name" value="CLEAVAGE STIMULATION FACTOR SUBUNIT 2"/>
    <property type="match status" value="1"/>
</dbReference>
<dbReference type="Gene3D" id="1.10.20.70">
    <property type="entry name" value="Transcription termination and cleavage factor, C-terminal domain"/>
    <property type="match status" value="1"/>
</dbReference>
<dbReference type="InterPro" id="IPR025742">
    <property type="entry name" value="CSTF2_hinge"/>
</dbReference>
<dbReference type="PANTHER" id="PTHR45735">
    <property type="entry name" value="CLEAVAGE STIMULATION FACTOR SUBUNIT 2"/>
    <property type="match status" value="1"/>
</dbReference>
<evidence type="ECO:0000313" key="7">
    <source>
        <dbReference type="EMBL" id="GJN07284.1"/>
    </source>
</evidence>
<keyword evidence="8" id="KW-1185">Reference proteome</keyword>
<dbReference type="Gene3D" id="1.25.40.630">
    <property type="match status" value="1"/>
</dbReference>
<comment type="subcellular location">
    <subcellularLocation>
        <location evidence="1">Nucleus</location>
    </subcellularLocation>
</comment>
<evidence type="ECO:0000313" key="8">
    <source>
        <dbReference type="Proteomes" id="UP001054889"/>
    </source>
</evidence>
<feature type="compositionally biased region" description="Polar residues" evidence="4">
    <location>
        <begin position="173"/>
        <end position="186"/>
    </location>
</feature>
<dbReference type="Pfam" id="PF00076">
    <property type="entry name" value="RRM_1"/>
    <property type="match status" value="1"/>
</dbReference>
<dbReference type="CDD" id="cd12398">
    <property type="entry name" value="RRM_CSTF2_RNA15_like"/>
    <property type="match status" value="1"/>
</dbReference>
<dbReference type="InterPro" id="IPR035979">
    <property type="entry name" value="RBD_domain_sf"/>
</dbReference>
<feature type="compositionally biased region" description="Polar residues" evidence="4">
    <location>
        <begin position="515"/>
        <end position="530"/>
    </location>
</feature>
<keyword evidence="2" id="KW-0539">Nucleus</keyword>
<name>A0AAV5D9C3_ELECO</name>
<dbReference type="FunFam" id="1.25.40.630:FF:000002">
    <property type="entry name" value="Cleavage stimulating factor 64"/>
    <property type="match status" value="1"/>
</dbReference>
<feature type="region of interest" description="Disordered" evidence="4">
    <location>
        <begin position="502"/>
        <end position="530"/>
    </location>
</feature>
<proteinExistence type="predicted"/>
<dbReference type="SMART" id="SM00360">
    <property type="entry name" value="RRM"/>
    <property type="match status" value="1"/>
</dbReference>
<dbReference type="FunFam" id="3.30.70.330:FF:000378">
    <property type="entry name" value="Cleavage stimulating factor 64"/>
    <property type="match status" value="1"/>
</dbReference>